<protein>
    <submittedName>
        <fullName evidence="3">Uncharacterized protein</fullName>
    </submittedName>
</protein>
<keyword evidence="2" id="KW-0812">Transmembrane</keyword>
<dbReference type="EMBL" id="BOOZ01000023">
    <property type="protein sequence ID" value="GIJ10611.1"/>
    <property type="molecule type" value="Genomic_DNA"/>
</dbReference>
<feature type="region of interest" description="Disordered" evidence="1">
    <location>
        <begin position="1"/>
        <end position="26"/>
    </location>
</feature>
<evidence type="ECO:0000256" key="2">
    <source>
        <dbReference type="SAM" id="Phobius"/>
    </source>
</evidence>
<keyword evidence="2" id="KW-0472">Membrane</keyword>
<name>A0ABQ4HYK9_9ACTN</name>
<evidence type="ECO:0000256" key="1">
    <source>
        <dbReference type="SAM" id="MobiDB-lite"/>
    </source>
</evidence>
<reference evidence="3 4" key="1">
    <citation type="submission" date="2021-01" db="EMBL/GenBank/DDBJ databases">
        <title>Whole genome shotgun sequence of Verrucosispora andamanensis NBRC 109075.</title>
        <authorList>
            <person name="Komaki H."/>
            <person name="Tamura T."/>
        </authorList>
    </citation>
    <scope>NUCLEOTIDE SEQUENCE [LARGE SCALE GENOMIC DNA]</scope>
    <source>
        <strain evidence="3 4">NBRC 109075</strain>
    </source>
</reference>
<evidence type="ECO:0000313" key="4">
    <source>
        <dbReference type="Proteomes" id="UP000647017"/>
    </source>
</evidence>
<feature type="transmembrane region" description="Helical" evidence="2">
    <location>
        <begin position="41"/>
        <end position="62"/>
    </location>
</feature>
<keyword evidence="4" id="KW-1185">Reference proteome</keyword>
<comment type="caution">
    <text evidence="3">The sequence shown here is derived from an EMBL/GenBank/DDBJ whole genome shotgun (WGS) entry which is preliminary data.</text>
</comment>
<organism evidence="3 4">
    <name type="scientific">Micromonospora andamanensis</name>
    <dbReference type="NCBI Taxonomy" id="1287068"/>
    <lineage>
        <taxon>Bacteria</taxon>
        <taxon>Bacillati</taxon>
        <taxon>Actinomycetota</taxon>
        <taxon>Actinomycetes</taxon>
        <taxon>Micromonosporales</taxon>
        <taxon>Micromonosporaceae</taxon>
        <taxon>Micromonospora</taxon>
    </lineage>
</organism>
<accession>A0ABQ4HYK9</accession>
<gene>
    <name evidence="3" type="ORF">Van01_38250</name>
</gene>
<keyword evidence="2" id="KW-1133">Transmembrane helix</keyword>
<evidence type="ECO:0000313" key="3">
    <source>
        <dbReference type="EMBL" id="GIJ10611.1"/>
    </source>
</evidence>
<dbReference type="Proteomes" id="UP000647017">
    <property type="component" value="Unassembled WGS sequence"/>
</dbReference>
<proteinExistence type="predicted"/>
<sequence length="63" mass="6616">MRDKCRPDGTHPIYGGRPPIPDGDRYPIPAPPQLVARSQLVAGWIAAGIVLVMLVAGIAGCIP</sequence>